<keyword evidence="3" id="KW-1185">Reference proteome</keyword>
<proteinExistence type="predicted"/>
<dbReference type="EMBL" id="BOMG01000118">
    <property type="protein sequence ID" value="GID61075.1"/>
    <property type="molecule type" value="Genomic_DNA"/>
</dbReference>
<dbReference type="Proteomes" id="UP000612282">
    <property type="component" value="Unassembled WGS sequence"/>
</dbReference>
<dbReference type="InterPro" id="IPR054191">
    <property type="entry name" value="DUF6896"/>
</dbReference>
<evidence type="ECO:0000259" key="1">
    <source>
        <dbReference type="Pfam" id="PF21837"/>
    </source>
</evidence>
<feature type="domain" description="DUF6896" evidence="1">
    <location>
        <begin position="2"/>
        <end position="85"/>
    </location>
</feature>
<name>A0ABQ3XRE5_9ACTN</name>
<accession>A0ABQ3XRE5</accession>
<comment type="caution">
    <text evidence="2">The sequence shown here is derived from an EMBL/GenBank/DDBJ whole genome shotgun (WGS) entry which is preliminary data.</text>
</comment>
<evidence type="ECO:0000313" key="2">
    <source>
        <dbReference type="EMBL" id="GID61075.1"/>
    </source>
</evidence>
<sequence length="96" mass="10412">MPREGVTRSGIRYLVHGAGCRMVADDGREVDVDLVVDPATGERVEAFDAWRVRWFLDEAAGDGLDTAVVNAACRRLAVAGSLREVVPGRWFALGPD</sequence>
<evidence type="ECO:0000313" key="3">
    <source>
        <dbReference type="Proteomes" id="UP000612282"/>
    </source>
</evidence>
<gene>
    <name evidence="2" type="ORF">Aco03nite_094790</name>
</gene>
<dbReference type="Pfam" id="PF21837">
    <property type="entry name" value="DUF6896"/>
    <property type="match status" value="1"/>
</dbReference>
<protein>
    <recommendedName>
        <fullName evidence="1">DUF6896 domain-containing protein</fullName>
    </recommendedName>
</protein>
<reference evidence="2 3" key="1">
    <citation type="submission" date="2021-01" db="EMBL/GenBank/DDBJ databases">
        <title>Whole genome shotgun sequence of Actinoplanes couchii NBRC 106145.</title>
        <authorList>
            <person name="Komaki H."/>
            <person name="Tamura T."/>
        </authorList>
    </citation>
    <scope>NUCLEOTIDE SEQUENCE [LARGE SCALE GENOMIC DNA]</scope>
    <source>
        <strain evidence="2 3">NBRC 106145</strain>
    </source>
</reference>
<organism evidence="2 3">
    <name type="scientific">Actinoplanes couchii</name>
    <dbReference type="NCBI Taxonomy" id="403638"/>
    <lineage>
        <taxon>Bacteria</taxon>
        <taxon>Bacillati</taxon>
        <taxon>Actinomycetota</taxon>
        <taxon>Actinomycetes</taxon>
        <taxon>Micromonosporales</taxon>
        <taxon>Micromonosporaceae</taxon>
        <taxon>Actinoplanes</taxon>
    </lineage>
</organism>